<dbReference type="GO" id="GO:0007165">
    <property type="term" value="P:signal transduction"/>
    <property type="evidence" value="ECO:0007669"/>
    <property type="project" value="UniProtKB-KW"/>
</dbReference>
<organism evidence="11 12">
    <name type="scientific">Lonsdalea iberica</name>
    <dbReference type="NCBI Taxonomy" id="1082703"/>
    <lineage>
        <taxon>Bacteria</taxon>
        <taxon>Pseudomonadati</taxon>
        <taxon>Pseudomonadota</taxon>
        <taxon>Gammaproteobacteria</taxon>
        <taxon>Enterobacterales</taxon>
        <taxon>Pectobacteriaceae</taxon>
        <taxon>Lonsdalea</taxon>
    </lineage>
</organism>
<gene>
    <name evidence="11" type="ORF">AU511_09955</name>
</gene>
<feature type="domain" description="HAMP" evidence="9">
    <location>
        <begin position="303"/>
        <end position="355"/>
    </location>
</feature>
<comment type="similarity">
    <text evidence="4">Belongs to the methyl-accepting chemotaxis (MCP) protein family.</text>
</comment>
<evidence type="ECO:0000256" key="4">
    <source>
        <dbReference type="ARBA" id="ARBA00029447"/>
    </source>
</evidence>
<dbReference type="Pfam" id="PF16591">
    <property type="entry name" value="HBM"/>
    <property type="match status" value="1"/>
</dbReference>
<comment type="caution">
    <text evidence="11">The sequence shown here is derived from an EMBL/GenBank/DDBJ whole genome shotgun (WGS) entry which is preliminary data.</text>
</comment>
<keyword evidence="7" id="KW-0472">Membrane</keyword>
<dbReference type="PROSITE" id="PS50111">
    <property type="entry name" value="CHEMOTAXIS_TRANSDUC_2"/>
    <property type="match status" value="1"/>
</dbReference>
<dbReference type="CDD" id="cd06225">
    <property type="entry name" value="HAMP"/>
    <property type="match status" value="1"/>
</dbReference>
<dbReference type="EMBL" id="LUTP01000022">
    <property type="protein sequence ID" value="OSN05402.1"/>
    <property type="molecule type" value="Genomic_DNA"/>
</dbReference>
<dbReference type="InterPro" id="IPR004089">
    <property type="entry name" value="MCPsignal_dom"/>
</dbReference>
<dbReference type="Gene3D" id="1.10.287.950">
    <property type="entry name" value="Methyl-accepting chemotaxis protein"/>
    <property type="match status" value="1"/>
</dbReference>
<dbReference type="PANTHER" id="PTHR43531">
    <property type="entry name" value="PROTEIN ICFG"/>
    <property type="match status" value="1"/>
</dbReference>
<dbReference type="GO" id="GO:0005886">
    <property type="term" value="C:plasma membrane"/>
    <property type="evidence" value="ECO:0007669"/>
    <property type="project" value="TreeGrafter"/>
</dbReference>
<keyword evidence="2" id="KW-0145">Chemotaxis</keyword>
<keyword evidence="3 5" id="KW-0807">Transducer</keyword>
<dbReference type="FunFam" id="1.10.287.950:FF:000001">
    <property type="entry name" value="Methyl-accepting chemotaxis sensory transducer"/>
    <property type="match status" value="1"/>
</dbReference>
<dbReference type="PRINTS" id="PR00260">
    <property type="entry name" value="CHEMTRNSDUCR"/>
</dbReference>
<feature type="region of interest" description="Disordered" evidence="6">
    <location>
        <begin position="611"/>
        <end position="630"/>
    </location>
</feature>
<evidence type="ECO:0000259" key="8">
    <source>
        <dbReference type="PROSITE" id="PS50111"/>
    </source>
</evidence>
<dbReference type="RefSeq" id="WP_094109571.1">
    <property type="nucleotide sequence ID" value="NZ_LUTP01000022.1"/>
</dbReference>
<feature type="domain" description="HBM" evidence="10">
    <location>
        <begin position="41"/>
        <end position="276"/>
    </location>
</feature>
<evidence type="ECO:0000313" key="12">
    <source>
        <dbReference type="Proteomes" id="UP000194020"/>
    </source>
</evidence>
<proteinExistence type="inferred from homology"/>
<protein>
    <submittedName>
        <fullName evidence="11">Chemotaxis protein</fullName>
    </submittedName>
</protein>
<evidence type="ECO:0000256" key="7">
    <source>
        <dbReference type="SAM" id="Phobius"/>
    </source>
</evidence>
<dbReference type="InterPro" id="IPR032255">
    <property type="entry name" value="HBM"/>
</dbReference>
<dbReference type="InterPro" id="IPR004090">
    <property type="entry name" value="Chemotax_Me-accpt_rcpt"/>
</dbReference>
<reference evidence="11 12" key="1">
    <citation type="submission" date="2016-02" db="EMBL/GenBank/DDBJ databases">
        <title>Species-wide whole genome sequencing reveals diversity, host range in Lonsdalea quercina.</title>
        <authorList>
            <person name="Li Y."/>
        </authorList>
    </citation>
    <scope>NUCLEOTIDE SEQUENCE [LARGE SCALE GENOMIC DNA]</scope>
    <source>
        <strain evidence="11 12">LMG 26264</strain>
    </source>
</reference>
<dbReference type="SUPFAM" id="SSF58104">
    <property type="entry name" value="Methyl-accepting chemotaxis protein (MCP) signaling domain"/>
    <property type="match status" value="1"/>
</dbReference>
<evidence type="ECO:0000256" key="2">
    <source>
        <dbReference type="ARBA" id="ARBA00022500"/>
    </source>
</evidence>
<feature type="transmembrane region" description="Helical" evidence="7">
    <location>
        <begin position="16"/>
        <end position="36"/>
    </location>
</feature>
<sequence>MAIKIENIKVGKKLGLGFSLILALTLLIAAVGMMYIGTLTDRFDKATFSAQINDEVNQARYYRVLYSVGYNPDAIKNNSKHINNIVNLVGEAKNKSWYLDYEDRLQKISDAIAEYQKKQKDYVDAVNKKDQIRHSWNISDTQTALNAFEQQIKNEGNFPLQLQLANLDLKLTNIRYQARGLLLTLNQDAEKSLIAAQEDAEQTLNQLIQTQPDDRKAQLAPIVTSLSNYKSQVLAYLPAYQEELKQVDLLGVQADNLISQVTGMVENETLATRKDINGATLWLSLTALITLLLGIAIALYISRQITQPLNQTVGIAESIAAGDLTMPIATTRRDELGMLLNAMAKMKANLHNIIDDIRLGVSQINTAAREIVAGNDDLSSRTESQAAAVEETAASMEQLTSTVKQNAGNAHHANKLVLDATQTAQSGGKLVEEVVKTMSEIEGSSKRIAEITSVINGIAFQTNILALNAAVEAARAGEQGRGFAVVAGEVRNLAQRSSQAAKEIEGLISTSVNQVGHGARLVNDAGKTMHDIVTSVTHVHDIMGEIAVASDEQSRGIAQVNEAIVDMDSSTQQNAALVQESTAAASSLEEQAIVLSNAIAVFHLSSTQEQESNGQQALTRGHAQQLTYNP</sequence>
<dbReference type="AlphaFoldDB" id="A0A1X3RU13"/>
<name>A0A1X3RU13_9GAMM</name>
<evidence type="ECO:0000256" key="6">
    <source>
        <dbReference type="SAM" id="MobiDB-lite"/>
    </source>
</evidence>
<dbReference type="InterPro" id="IPR051310">
    <property type="entry name" value="MCP_chemotaxis"/>
</dbReference>
<feature type="transmembrane region" description="Helical" evidence="7">
    <location>
        <begin position="281"/>
        <end position="301"/>
    </location>
</feature>
<dbReference type="PROSITE" id="PS51753">
    <property type="entry name" value="HBM"/>
    <property type="match status" value="1"/>
</dbReference>
<dbReference type="GO" id="GO:0004888">
    <property type="term" value="F:transmembrane signaling receptor activity"/>
    <property type="evidence" value="ECO:0007669"/>
    <property type="project" value="InterPro"/>
</dbReference>
<dbReference type="CDD" id="cd11386">
    <property type="entry name" value="MCP_signal"/>
    <property type="match status" value="1"/>
</dbReference>
<evidence type="ECO:0000256" key="1">
    <source>
        <dbReference type="ARBA" id="ARBA00004370"/>
    </source>
</evidence>
<dbReference type="OrthoDB" id="6167817at2"/>
<dbReference type="SMART" id="SM01358">
    <property type="entry name" value="HBM"/>
    <property type="match status" value="1"/>
</dbReference>
<accession>A0A1X3RU13</accession>
<feature type="domain" description="Methyl-accepting transducer" evidence="8">
    <location>
        <begin position="360"/>
        <end position="589"/>
    </location>
</feature>
<dbReference type="InterPro" id="IPR003660">
    <property type="entry name" value="HAMP_dom"/>
</dbReference>
<dbReference type="Gene3D" id="6.10.340.10">
    <property type="match status" value="1"/>
</dbReference>
<dbReference type="Pfam" id="PF00672">
    <property type="entry name" value="HAMP"/>
    <property type="match status" value="1"/>
</dbReference>
<keyword evidence="7" id="KW-1133">Transmembrane helix</keyword>
<evidence type="ECO:0000259" key="10">
    <source>
        <dbReference type="PROSITE" id="PS51753"/>
    </source>
</evidence>
<dbReference type="PROSITE" id="PS50885">
    <property type="entry name" value="HAMP"/>
    <property type="match status" value="1"/>
</dbReference>
<evidence type="ECO:0000313" key="11">
    <source>
        <dbReference type="EMBL" id="OSN05402.1"/>
    </source>
</evidence>
<dbReference type="Proteomes" id="UP000194020">
    <property type="component" value="Unassembled WGS sequence"/>
</dbReference>
<evidence type="ECO:0000256" key="5">
    <source>
        <dbReference type="PROSITE-ProRule" id="PRU00284"/>
    </source>
</evidence>
<comment type="subcellular location">
    <subcellularLocation>
        <location evidence="1">Membrane</location>
    </subcellularLocation>
</comment>
<dbReference type="Pfam" id="PF00015">
    <property type="entry name" value="MCPsignal"/>
    <property type="match status" value="1"/>
</dbReference>
<dbReference type="SMART" id="SM00304">
    <property type="entry name" value="HAMP"/>
    <property type="match status" value="1"/>
</dbReference>
<evidence type="ECO:0000259" key="9">
    <source>
        <dbReference type="PROSITE" id="PS50885"/>
    </source>
</evidence>
<dbReference type="Gene3D" id="1.20.1440.210">
    <property type="match status" value="1"/>
</dbReference>
<evidence type="ECO:0000256" key="3">
    <source>
        <dbReference type="ARBA" id="ARBA00023224"/>
    </source>
</evidence>
<dbReference type="SMART" id="SM00283">
    <property type="entry name" value="MA"/>
    <property type="match status" value="1"/>
</dbReference>
<dbReference type="GO" id="GO:0006935">
    <property type="term" value="P:chemotaxis"/>
    <property type="evidence" value="ECO:0007669"/>
    <property type="project" value="UniProtKB-KW"/>
</dbReference>
<keyword evidence="7" id="KW-0812">Transmembrane</keyword>
<dbReference type="PANTHER" id="PTHR43531:SF5">
    <property type="entry name" value="METHYL-ACCEPTING CHEMOTAXIS PROTEIN III"/>
    <property type="match status" value="1"/>
</dbReference>